<reference evidence="3" key="1">
    <citation type="submission" date="2021-01" db="EMBL/GenBank/DDBJ databases">
        <title>Caligus Genome Assembly.</title>
        <authorList>
            <person name="Gallardo-Escarate C."/>
        </authorList>
    </citation>
    <scope>NUCLEOTIDE SEQUENCE [LARGE SCALE GENOMIC DNA]</scope>
</reference>
<protein>
    <submittedName>
        <fullName evidence="2">Uncharacterized protein</fullName>
    </submittedName>
</protein>
<sequence length="80" mass="9296">MSSIYKELLPVELMRRRKGDTGDGSHQLTRKMTNKELCNILGLNARFVQRIRKRLEVDKENPRPSSREREGDRGPEESQG</sequence>
<dbReference type="AlphaFoldDB" id="A0A7T8JXL2"/>
<accession>A0A7T8JXL2</accession>
<evidence type="ECO:0000256" key="1">
    <source>
        <dbReference type="SAM" id="MobiDB-lite"/>
    </source>
</evidence>
<organism evidence="2 3">
    <name type="scientific">Caligus rogercresseyi</name>
    <name type="common">Sea louse</name>
    <dbReference type="NCBI Taxonomy" id="217165"/>
    <lineage>
        <taxon>Eukaryota</taxon>
        <taxon>Metazoa</taxon>
        <taxon>Ecdysozoa</taxon>
        <taxon>Arthropoda</taxon>
        <taxon>Crustacea</taxon>
        <taxon>Multicrustacea</taxon>
        <taxon>Hexanauplia</taxon>
        <taxon>Copepoda</taxon>
        <taxon>Siphonostomatoida</taxon>
        <taxon>Caligidae</taxon>
        <taxon>Caligus</taxon>
    </lineage>
</organism>
<evidence type="ECO:0000313" key="3">
    <source>
        <dbReference type="Proteomes" id="UP000595437"/>
    </source>
</evidence>
<evidence type="ECO:0000313" key="2">
    <source>
        <dbReference type="EMBL" id="QQP37600.1"/>
    </source>
</evidence>
<proteinExistence type="predicted"/>
<dbReference type="EMBL" id="CP045901">
    <property type="protein sequence ID" value="QQP37600.1"/>
    <property type="molecule type" value="Genomic_DNA"/>
</dbReference>
<name>A0A7T8JXL2_CALRO</name>
<dbReference type="Proteomes" id="UP000595437">
    <property type="component" value="Chromosome 12"/>
</dbReference>
<keyword evidence="3" id="KW-1185">Reference proteome</keyword>
<gene>
    <name evidence="2" type="ORF">FKW44_017915</name>
</gene>
<feature type="region of interest" description="Disordered" evidence="1">
    <location>
        <begin position="55"/>
        <end position="80"/>
    </location>
</feature>